<dbReference type="EMBL" id="JAFJZO010000036">
    <property type="protein sequence ID" value="KAG5490567.1"/>
    <property type="molecule type" value="Genomic_DNA"/>
</dbReference>
<evidence type="ECO:0000313" key="3">
    <source>
        <dbReference type="Proteomes" id="UP000674318"/>
    </source>
</evidence>
<feature type="compositionally biased region" description="Polar residues" evidence="1">
    <location>
        <begin position="97"/>
        <end position="121"/>
    </location>
</feature>
<feature type="region of interest" description="Disordered" evidence="1">
    <location>
        <begin position="774"/>
        <end position="797"/>
    </location>
</feature>
<protein>
    <submittedName>
        <fullName evidence="2">Uncharacterized protein</fullName>
    </submittedName>
</protein>
<comment type="caution">
    <text evidence="2">The sequence shown here is derived from an EMBL/GenBank/DDBJ whole genome shotgun (WGS) entry which is preliminary data.</text>
</comment>
<feature type="region of interest" description="Disordered" evidence="1">
    <location>
        <begin position="87"/>
        <end position="123"/>
    </location>
</feature>
<gene>
    <name evidence="2" type="ORF">JKF63_00687</name>
</gene>
<keyword evidence="3" id="KW-1185">Reference proteome</keyword>
<evidence type="ECO:0000313" key="2">
    <source>
        <dbReference type="EMBL" id="KAG5490567.1"/>
    </source>
</evidence>
<feature type="compositionally biased region" description="Basic and acidic residues" evidence="1">
    <location>
        <begin position="87"/>
        <end position="96"/>
    </location>
</feature>
<feature type="region of interest" description="Disordered" evidence="1">
    <location>
        <begin position="311"/>
        <end position="340"/>
    </location>
</feature>
<organism evidence="2 3">
    <name type="scientific">Porcisia hertigi</name>
    <dbReference type="NCBI Taxonomy" id="2761500"/>
    <lineage>
        <taxon>Eukaryota</taxon>
        <taxon>Discoba</taxon>
        <taxon>Euglenozoa</taxon>
        <taxon>Kinetoplastea</taxon>
        <taxon>Metakinetoplastina</taxon>
        <taxon>Trypanosomatida</taxon>
        <taxon>Trypanosomatidae</taxon>
        <taxon>Leishmaniinae</taxon>
        <taxon>Porcisia</taxon>
    </lineage>
</organism>
<proteinExistence type="predicted"/>
<dbReference type="Proteomes" id="UP000674318">
    <property type="component" value="Unassembled WGS sequence"/>
</dbReference>
<reference evidence="2 3" key="1">
    <citation type="submission" date="2021-02" db="EMBL/GenBank/DDBJ databases">
        <title>Porcisia hertigi Genome sequencing and assembly.</title>
        <authorList>
            <person name="Almutairi H."/>
            <person name="Gatherer D."/>
        </authorList>
    </citation>
    <scope>NUCLEOTIDE SEQUENCE [LARGE SCALE GENOMIC DNA]</scope>
    <source>
        <strain evidence="2 3">C119</strain>
    </source>
</reference>
<feature type="region of interest" description="Disordered" evidence="1">
    <location>
        <begin position="13"/>
        <end position="33"/>
    </location>
</feature>
<dbReference type="KEGG" id="phet:94286815"/>
<dbReference type="AlphaFoldDB" id="A0A836KYK0"/>
<feature type="compositionally biased region" description="Basic and acidic residues" evidence="1">
    <location>
        <begin position="783"/>
        <end position="797"/>
    </location>
</feature>
<dbReference type="RefSeq" id="XP_067752895.1">
    <property type="nucleotide sequence ID" value="XM_067896738.1"/>
</dbReference>
<dbReference type="GeneID" id="94286815"/>
<evidence type="ECO:0000256" key="1">
    <source>
        <dbReference type="SAM" id="MobiDB-lite"/>
    </source>
</evidence>
<dbReference type="OrthoDB" id="273516at2759"/>
<feature type="compositionally biased region" description="Polar residues" evidence="1">
    <location>
        <begin position="17"/>
        <end position="33"/>
    </location>
</feature>
<accession>A0A836KYK0</accession>
<name>A0A836KYK0_9TRYP</name>
<sequence length="1027" mass="111202">MNLRTLSRRLAPHATHSRVQAVSPSSSRKQNQHGVAPLLQFPQFHPISFPQDKFLSIKSRSLETYTKVRGDVLQRCANLCAQLQRQQEHAQQRRSDVTTLEETMENKTSSSPTVGTSSQIPSHPLTPHQAEELLLLTKKVEDLVQYQGFLLTDELVWRMLHLCIQCGAPQLAVGGWLQKHVLEEKRGPPFPLFILEDLTAALRFWVLPRLPESGANLTCSSVVIAASSGNTQESRSVAFEDGLAAAQRFLWFHHLHPGLSSSIATTAEVPSAAQAYTSHLFKEHVWPVWQALEAMNLTFADLGFRNVEDAEEQKVVSDGPGDEKKADTRSSRMDRGEEDGRHAAWLPHTETQTLAVRTALMSVTPLYSFHAPTPSALPSNIAEDTTNSSKTARSRAHTLLCNAPPLFPSEAAAIVAPLRALLDTWLVLAQCAAEAKDVLLLKTLLRAVCLGFLVHPVMAPRGKDSAAEVEDGVPAPPVGVNEDAWCQYAASGAEQAKDEAHRRAAELQARAMVREFVNGSLSVLQYGLLCAEQDAALWQLHDTCALVFGCADTLRSLQGSQRERQRRSLIAHDSKLHRMSAVVLAQSASTEEGDGVLLSALSCALISCFARGHQAASDIEHASATGAIHAFVRHALAHPAGETTVHPYAEAGLYVALFTGDEALLAQAAPSDKEMNTSEATLLLLHARALRSYRTAAMRLATEREVHDDEAPGEDAWHVLTEALQQEVLHVTAAESDTDTPRARFMENCLTVLTLGVARRQAKSAATFVQCVQQHTTTPTSGEGKEGGDGTSDEHHNSYDNVEAEKQRQEVIEVAWAQFYDGTNACTRDALTQVEKLLDASPSHDGLDFCLSPSSLSTLAMLTRLGVYAEEEAQASAAVVSAGGPTSIAGAENSGSHPPSFPLSTTLDRVLARMVRDTCTQLRSVLVSSTDGAAPTAKTSVVGNWVQWVLLTLMSRRAWSDVLAVLCALDGEASAESPSTTAGSTNTLLCSATVDPSVFAALYARALEDGAASVCAFLRPRRERLFF</sequence>